<dbReference type="EMBL" id="BGZK01000231">
    <property type="protein sequence ID" value="GBP30295.1"/>
    <property type="molecule type" value="Genomic_DNA"/>
</dbReference>
<proteinExistence type="predicted"/>
<dbReference type="OrthoDB" id="415822at2759"/>
<evidence type="ECO:0000313" key="1">
    <source>
        <dbReference type="EMBL" id="GBP30295.1"/>
    </source>
</evidence>
<dbReference type="Proteomes" id="UP000299102">
    <property type="component" value="Unassembled WGS sequence"/>
</dbReference>
<reference evidence="1 2" key="1">
    <citation type="journal article" date="2019" name="Commun. Biol.">
        <title>The bagworm genome reveals a unique fibroin gene that provides high tensile strength.</title>
        <authorList>
            <person name="Kono N."/>
            <person name="Nakamura H."/>
            <person name="Ohtoshi R."/>
            <person name="Tomita M."/>
            <person name="Numata K."/>
            <person name="Arakawa K."/>
        </authorList>
    </citation>
    <scope>NUCLEOTIDE SEQUENCE [LARGE SCALE GENOMIC DNA]</scope>
</reference>
<dbReference type="AlphaFoldDB" id="A0A4C1UV35"/>
<gene>
    <name evidence="1" type="ORF">EVAR_27908_1</name>
</gene>
<evidence type="ECO:0008006" key="3">
    <source>
        <dbReference type="Google" id="ProtNLM"/>
    </source>
</evidence>
<name>A0A4C1UV35_EUMVA</name>
<evidence type="ECO:0000313" key="2">
    <source>
        <dbReference type="Proteomes" id="UP000299102"/>
    </source>
</evidence>
<keyword evidence="2" id="KW-1185">Reference proteome</keyword>
<sequence length="149" mass="17115">MLDAINLVVNKAKKAIGGTRRKGDLKKCCLMGTYIRYNFNSINWDCIMQALQEKNIRGYLRKVVASYRVLKYDTKNDPREYGITGGVPQGSVLECPSCPKVAEVAKRVFLVCPRFSAQRDKLEKILNQRFQPKTKDLRSIERKRAKDND</sequence>
<organism evidence="1 2">
    <name type="scientific">Eumeta variegata</name>
    <name type="common">Bagworm moth</name>
    <name type="synonym">Eumeta japonica</name>
    <dbReference type="NCBI Taxonomy" id="151549"/>
    <lineage>
        <taxon>Eukaryota</taxon>
        <taxon>Metazoa</taxon>
        <taxon>Ecdysozoa</taxon>
        <taxon>Arthropoda</taxon>
        <taxon>Hexapoda</taxon>
        <taxon>Insecta</taxon>
        <taxon>Pterygota</taxon>
        <taxon>Neoptera</taxon>
        <taxon>Endopterygota</taxon>
        <taxon>Lepidoptera</taxon>
        <taxon>Glossata</taxon>
        <taxon>Ditrysia</taxon>
        <taxon>Tineoidea</taxon>
        <taxon>Psychidae</taxon>
        <taxon>Oiketicinae</taxon>
        <taxon>Eumeta</taxon>
    </lineage>
</organism>
<protein>
    <recommendedName>
        <fullName evidence="3">Reverse transcriptase domain-containing protein</fullName>
    </recommendedName>
</protein>
<comment type="caution">
    <text evidence="1">The sequence shown here is derived from an EMBL/GenBank/DDBJ whole genome shotgun (WGS) entry which is preliminary data.</text>
</comment>
<accession>A0A4C1UV35</accession>